<keyword evidence="2 4" id="KW-0863">Zinc-finger</keyword>
<dbReference type="SUPFAM" id="SSF144232">
    <property type="entry name" value="HIT/MYND zinc finger-like"/>
    <property type="match status" value="1"/>
</dbReference>
<evidence type="ECO:0000313" key="6">
    <source>
        <dbReference type="Proteomes" id="UP000504606"/>
    </source>
</evidence>
<dbReference type="AlphaFoldDB" id="A0A9C6U7F0"/>
<dbReference type="RefSeq" id="XP_052123218.1">
    <property type="nucleotide sequence ID" value="XM_052267258.1"/>
</dbReference>
<dbReference type="InterPro" id="IPR002893">
    <property type="entry name" value="Znf_MYND"/>
</dbReference>
<gene>
    <name evidence="7" type="primary">LOC113212551</name>
</gene>
<protein>
    <submittedName>
        <fullName evidence="7">Uncharacterized protein LOC113212551 isoform X1</fullName>
    </submittedName>
</protein>
<dbReference type="KEGG" id="foc:113212551"/>
<keyword evidence="3" id="KW-0862">Zinc</keyword>
<dbReference type="Gene3D" id="6.10.140.2220">
    <property type="match status" value="1"/>
</dbReference>
<dbReference type="PROSITE" id="PS01360">
    <property type="entry name" value="ZF_MYND_1"/>
    <property type="match status" value="1"/>
</dbReference>
<evidence type="ECO:0000256" key="3">
    <source>
        <dbReference type="ARBA" id="ARBA00022833"/>
    </source>
</evidence>
<evidence type="ECO:0000259" key="5">
    <source>
        <dbReference type="PROSITE" id="PS50865"/>
    </source>
</evidence>
<reference evidence="7" key="1">
    <citation type="journal article" date="2018" name="Proc. Natl. Acad. Sci. U.S.A.">
        <title>Phylogenomics and the evolution of hemipteroid insects.</title>
        <authorList>
            <person name="Johnson K.P."/>
            <person name="Dietrich C.H."/>
            <person name="Friedrich F."/>
            <person name="Beutel R.G."/>
            <person name="Wipfler B."/>
            <person name="Peters R.S."/>
            <person name="Allen J.M."/>
            <person name="Petersen M."/>
            <person name="Donath A."/>
            <person name="Walden K.K."/>
            <person name="Kozlov A.M."/>
            <person name="Podsiadlowski L."/>
            <person name="Mayer C."/>
            <person name="Meusemann K."/>
            <person name="Vasilikopoulos A."/>
            <person name="Waterhouse R.M."/>
            <person name="Cameron S.L."/>
            <person name="Weirauch C."/>
            <person name="Swanson D.R."/>
            <person name="Percy D.M."/>
            <person name="Hardy N.B."/>
            <person name="Terry I."/>
            <person name="Liu S."/>
            <person name="Zhou X."/>
            <person name="Misof B."/>
            <person name="Robertson H.M."/>
            <person name="Yoshizawa K."/>
        </authorList>
    </citation>
    <scope>NUCLEOTIDE SEQUENCE</scope>
    <source>
        <tissue evidence="7">Whole organism</tissue>
    </source>
</reference>
<dbReference type="Proteomes" id="UP000504606">
    <property type="component" value="Unplaced"/>
</dbReference>
<feature type="domain" description="MYND-type" evidence="5">
    <location>
        <begin position="10"/>
        <end position="46"/>
    </location>
</feature>
<sequence>MSPTTVNRICYNCSKSPVRACGRCRLDYYCGKMCQKSDWKRHRIFCRDAGESNVEEDQHAAEITEIDLDNEEGMSGPRTHKEWKADLLKRVQQRGVRRLAPVYCELDPRWSVQLLAAAAPLVEELEVWNARPEHWLMLASTPRLLRLEVNFLYPTMTELLSGKGQLLRALPRATPGRLVWLRVCLPKAQFLDLVKLHAVTLRELQIFVGTDGKPSPDPRDKELAFRWPWYCGASELSDLIQSCELKCLRRLVLRRPVRPVMSLSGEFTHHPNECLKQMEALRSALPDTKQVLCGTCDNVQWKCFQFTIFGMF</sequence>
<accession>A0A9C6U7F0</accession>
<evidence type="ECO:0000313" key="7">
    <source>
        <dbReference type="RefSeq" id="XP_052123218.1"/>
    </source>
</evidence>
<reference evidence="7" key="2">
    <citation type="submission" date="2025-08" db="UniProtKB">
        <authorList>
            <consortium name="RefSeq"/>
        </authorList>
    </citation>
    <scope>IDENTIFICATION</scope>
    <source>
        <tissue evidence="7">Whole organism</tissue>
    </source>
</reference>
<evidence type="ECO:0000256" key="4">
    <source>
        <dbReference type="PROSITE-ProRule" id="PRU00134"/>
    </source>
</evidence>
<keyword evidence="6" id="KW-1185">Reference proteome</keyword>
<proteinExistence type="predicted"/>
<dbReference type="PROSITE" id="PS50865">
    <property type="entry name" value="ZF_MYND_2"/>
    <property type="match status" value="1"/>
</dbReference>
<dbReference type="OrthoDB" id="6919628at2759"/>
<evidence type="ECO:0000256" key="2">
    <source>
        <dbReference type="ARBA" id="ARBA00022771"/>
    </source>
</evidence>
<dbReference type="GeneID" id="113212551"/>
<keyword evidence="1" id="KW-0479">Metal-binding</keyword>
<evidence type="ECO:0000256" key="1">
    <source>
        <dbReference type="ARBA" id="ARBA00022723"/>
    </source>
</evidence>
<name>A0A9C6U7F0_FRAOC</name>
<dbReference type="GO" id="GO:0008270">
    <property type="term" value="F:zinc ion binding"/>
    <property type="evidence" value="ECO:0007669"/>
    <property type="project" value="UniProtKB-KW"/>
</dbReference>
<dbReference type="Pfam" id="PF01753">
    <property type="entry name" value="zf-MYND"/>
    <property type="match status" value="1"/>
</dbReference>
<organism evidence="6 7">
    <name type="scientific">Frankliniella occidentalis</name>
    <name type="common">Western flower thrips</name>
    <name type="synonym">Euthrips occidentalis</name>
    <dbReference type="NCBI Taxonomy" id="133901"/>
    <lineage>
        <taxon>Eukaryota</taxon>
        <taxon>Metazoa</taxon>
        <taxon>Ecdysozoa</taxon>
        <taxon>Arthropoda</taxon>
        <taxon>Hexapoda</taxon>
        <taxon>Insecta</taxon>
        <taxon>Pterygota</taxon>
        <taxon>Neoptera</taxon>
        <taxon>Paraneoptera</taxon>
        <taxon>Thysanoptera</taxon>
        <taxon>Terebrantia</taxon>
        <taxon>Thripoidea</taxon>
        <taxon>Thripidae</taxon>
        <taxon>Frankliniella</taxon>
    </lineage>
</organism>